<feature type="compositionally biased region" description="Basic and acidic residues" evidence="1">
    <location>
        <begin position="259"/>
        <end position="270"/>
    </location>
</feature>
<evidence type="ECO:0000313" key="2">
    <source>
        <dbReference type="EMBL" id="PQQ06726.1"/>
    </source>
</evidence>
<dbReference type="PANTHER" id="PTHR33477">
    <property type="entry name" value="P-LOOP NTPASE DOMAIN-CONTAINING PROTEIN LPA1 HOMOLOG 1"/>
    <property type="match status" value="1"/>
</dbReference>
<accession>A0A314ZY61</accession>
<feature type="region of interest" description="Disordered" evidence="1">
    <location>
        <begin position="251"/>
        <end position="342"/>
    </location>
</feature>
<dbReference type="SUPFAM" id="SSF52540">
    <property type="entry name" value="P-loop containing nucleoside triphosphate hydrolases"/>
    <property type="match status" value="1"/>
</dbReference>
<dbReference type="OrthoDB" id="10263927at2759"/>
<dbReference type="AlphaFoldDB" id="A0A314ZY61"/>
<feature type="compositionally biased region" description="Low complexity" evidence="1">
    <location>
        <begin position="271"/>
        <end position="283"/>
    </location>
</feature>
<dbReference type="InterPro" id="IPR027417">
    <property type="entry name" value="P-loop_NTPase"/>
</dbReference>
<comment type="caution">
    <text evidence="2">The sequence shown here is derived from an EMBL/GenBank/DDBJ whole genome shotgun (WGS) entry which is preliminary data.</text>
</comment>
<sequence>MLDGSASGKSDTRMSDVGSSTAELIGPKQMAVEGFKAQSEMVIDSLDRLITAWEERRESVIVEGVHLSLNFVMGLMKKHPSIIPFMIYITNEDKHMERFAVRAKTIQEYLCKRADKHLVPKINNTNVDKSVAAIHATVFSCLRRREAGEQLYDPSRNTVTVVDEEYRNQCAANSLSSKGMFQLIQRKGSTRHLMALVNTDGSVAKAWPVDSVDRNGKPIFCHGTDLEIGSAEQVNLQFGLYGISAWPSDGGPSCAGSVDESRADGTEIGRSHPSSCCSSPRISEGPAKEIGSVDEESTKSDEEYDDLAMQDEQGNGYWSGEEKRGDNPKIFPVSDDQSADKRGDKYRQNLDLFLRTSHQSFSEPLCSYSSLFLEKNEMTMPCSGNVKIRKRRSLSIPALGRHGSIIRGPILSGAPQC</sequence>
<keyword evidence="3" id="KW-1185">Reference proteome</keyword>
<feature type="region of interest" description="Disordered" evidence="1">
    <location>
        <begin position="1"/>
        <end position="20"/>
    </location>
</feature>
<reference evidence="2 3" key="1">
    <citation type="submission" date="2018-02" db="EMBL/GenBank/DDBJ databases">
        <title>Draft genome of wild Prunus yedoensis var. nudiflora.</title>
        <authorList>
            <person name="Baek S."/>
            <person name="Kim J.-H."/>
            <person name="Choi K."/>
            <person name="Kim G.-B."/>
            <person name="Cho A."/>
            <person name="Jang H."/>
            <person name="Shin C.-H."/>
            <person name="Yu H.-J."/>
            <person name="Mun J.-H."/>
        </authorList>
    </citation>
    <scope>NUCLEOTIDE SEQUENCE [LARGE SCALE GENOMIC DNA]</scope>
    <source>
        <strain evidence="3">cv. Jeju island</strain>
        <tissue evidence="2">Leaf</tissue>
    </source>
</reference>
<proteinExistence type="predicted"/>
<evidence type="ECO:0000256" key="1">
    <source>
        <dbReference type="SAM" id="MobiDB-lite"/>
    </source>
</evidence>
<dbReference type="PANTHER" id="PTHR33477:SF3">
    <property type="entry name" value="P-LOOP NTPASE DOMAIN-CONTAINING PROTEIN LPA1 HOMOLOG 1"/>
    <property type="match status" value="1"/>
</dbReference>
<gene>
    <name evidence="2" type="ORF">Pyn_24503</name>
</gene>
<dbReference type="EMBL" id="PJQY01000941">
    <property type="protein sequence ID" value="PQQ06726.1"/>
    <property type="molecule type" value="Genomic_DNA"/>
</dbReference>
<dbReference type="Proteomes" id="UP000250321">
    <property type="component" value="Unassembled WGS sequence"/>
</dbReference>
<evidence type="ECO:0000313" key="3">
    <source>
        <dbReference type="Proteomes" id="UP000250321"/>
    </source>
</evidence>
<protein>
    <submittedName>
        <fullName evidence="2">P-loop NTPase domain-containing protein LPA1 homolog 1-like isoform X1</fullName>
    </submittedName>
</protein>
<organism evidence="2 3">
    <name type="scientific">Prunus yedoensis var. nudiflora</name>
    <dbReference type="NCBI Taxonomy" id="2094558"/>
    <lineage>
        <taxon>Eukaryota</taxon>
        <taxon>Viridiplantae</taxon>
        <taxon>Streptophyta</taxon>
        <taxon>Embryophyta</taxon>
        <taxon>Tracheophyta</taxon>
        <taxon>Spermatophyta</taxon>
        <taxon>Magnoliopsida</taxon>
        <taxon>eudicotyledons</taxon>
        <taxon>Gunneridae</taxon>
        <taxon>Pentapetalae</taxon>
        <taxon>rosids</taxon>
        <taxon>fabids</taxon>
        <taxon>Rosales</taxon>
        <taxon>Rosaceae</taxon>
        <taxon>Amygdaloideae</taxon>
        <taxon>Amygdaleae</taxon>
        <taxon>Prunus</taxon>
    </lineage>
</organism>
<name>A0A314ZY61_PRUYE</name>
<dbReference type="STRING" id="2094558.A0A314ZY61"/>